<reference evidence="7" key="1">
    <citation type="journal article" date="2010" name="Science">
        <title>Signatures of adaptation to obligate biotrophy in the Hyaloperonospora arabidopsidis genome.</title>
        <authorList>
            <person name="Baxter L."/>
            <person name="Tripathy S."/>
            <person name="Ishaque N."/>
            <person name="Boot N."/>
            <person name="Cabral A."/>
            <person name="Kemen E."/>
            <person name="Thines M."/>
            <person name="Ah-Fong A."/>
            <person name="Anderson R."/>
            <person name="Badejoko W."/>
            <person name="Bittner-Eddy P."/>
            <person name="Boore J.L."/>
            <person name="Chibucos M.C."/>
            <person name="Coates M."/>
            <person name="Dehal P."/>
            <person name="Delehaunty K."/>
            <person name="Dong S."/>
            <person name="Downton P."/>
            <person name="Dumas B."/>
            <person name="Fabro G."/>
            <person name="Fronick C."/>
            <person name="Fuerstenberg S.I."/>
            <person name="Fulton L."/>
            <person name="Gaulin E."/>
            <person name="Govers F."/>
            <person name="Hughes L."/>
            <person name="Humphray S."/>
            <person name="Jiang R.H."/>
            <person name="Judelson H."/>
            <person name="Kamoun S."/>
            <person name="Kyung K."/>
            <person name="Meijer H."/>
            <person name="Minx P."/>
            <person name="Morris P."/>
            <person name="Nelson J."/>
            <person name="Phuntumart V."/>
            <person name="Qutob D."/>
            <person name="Rehmany A."/>
            <person name="Rougon-Cardoso A."/>
            <person name="Ryden P."/>
            <person name="Torto-Alalibo T."/>
            <person name="Studholme D."/>
            <person name="Wang Y."/>
            <person name="Win J."/>
            <person name="Wood J."/>
            <person name="Clifton S.W."/>
            <person name="Rogers J."/>
            <person name="Van den Ackerveken G."/>
            <person name="Jones J.D."/>
            <person name="McDowell J.M."/>
            <person name="Beynon J."/>
            <person name="Tyler B.M."/>
        </authorList>
    </citation>
    <scope>NUCLEOTIDE SEQUENCE [LARGE SCALE GENOMIC DNA]</scope>
    <source>
        <strain evidence="7">Emoy2</strain>
    </source>
</reference>
<reference evidence="6" key="3">
    <citation type="submission" date="2015-06" db="UniProtKB">
        <authorList>
            <consortium name="EnsemblProtists"/>
        </authorList>
    </citation>
    <scope>IDENTIFICATION</scope>
    <source>
        <strain evidence="6">Emoy2</strain>
    </source>
</reference>
<keyword evidence="7" id="KW-1185">Reference proteome</keyword>
<dbReference type="PROSITE" id="PS51257">
    <property type="entry name" value="PROKAR_LIPOPROTEIN"/>
    <property type="match status" value="1"/>
</dbReference>
<dbReference type="AlphaFoldDB" id="M4B7S3"/>
<reference evidence="5" key="2">
    <citation type="journal article" date="2014" name="PLoS Pathog.">
        <title>Expression profiling during arabidopsis/downy mildew interaction reveals a highly-expressed effector that attenuates responses to salicylic acid.</title>
        <authorList>
            <person name="Asai S."/>
            <person name="Rallapalli G."/>
            <person name="Piquerez S.J.M."/>
            <person name="Caillaud M.C."/>
            <person name="Furzer O.J."/>
            <person name="Ishaque N."/>
            <person name="Wirthmueller L."/>
            <person name="Fabro G."/>
            <person name="Shirasu K."/>
            <person name="Jones J.D.G."/>
        </authorList>
    </citation>
    <scope>NUCLEOTIDE SEQUENCE</scope>
    <source>
        <strain evidence="5">Emoy2</strain>
    </source>
</reference>
<accession>M4B7S3</accession>
<comment type="similarity">
    <text evidence="2 4">Belongs to the RxLR effector family.</text>
</comment>
<comment type="subcellular location">
    <subcellularLocation>
        <location evidence="1 4">Secreted</location>
    </subcellularLocation>
</comment>
<evidence type="ECO:0000256" key="2">
    <source>
        <dbReference type="ARBA" id="ARBA00010400"/>
    </source>
</evidence>
<gene>
    <name evidence="5" type="primary">HaRxLL48b</name>
</gene>
<dbReference type="VEuPathDB" id="FungiDB:HpaG802325"/>
<keyword evidence="3 4" id="KW-0964">Secreted</keyword>
<evidence type="ECO:0000313" key="5">
    <source>
        <dbReference type="EMBL" id="BAP68928.1"/>
    </source>
</evidence>
<dbReference type="EnsemblProtists" id="HpaT802325">
    <property type="protein sequence ID" value="HpaP802325"/>
    <property type="gene ID" value="HpaG802325"/>
</dbReference>
<dbReference type="InParanoid" id="M4B7S3"/>
<protein>
    <recommendedName>
        <fullName evidence="4">RxLR effector protein</fullName>
    </recommendedName>
</protein>
<comment type="function">
    <text evidence="4">Effector that suppresses plant defense responses during pathogen infection.</text>
</comment>
<comment type="domain">
    <text evidence="4">The RxLR-dEER motif acts to carry the protein into the host cell cytoplasm through binding to cell surface phosphatidylinositol-3-phosphate.</text>
</comment>
<dbReference type="Pfam" id="PF16810">
    <property type="entry name" value="RXLR"/>
    <property type="match status" value="1"/>
</dbReference>
<evidence type="ECO:0000313" key="6">
    <source>
        <dbReference type="EnsemblProtists" id="HpaP802325"/>
    </source>
</evidence>
<proteinExistence type="evidence at transcript level"/>
<dbReference type="HOGENOM" id="CLU_1839004_0_0_1"/>
<sequence length="140" mass="15943">MRIYYTVLVAAATFLACNEKLLGVNGSPLTNDDNLDPADDNHDAVPSKRSLKFSDNYNERSMMPTEGVVYFFAKRALRYFDPLTGGSFDLRGSRAAAKLECKVLAILSRDELSLKETHFIVMHWYHVRHKPSKKWQSSLD</sequence>
<evidence type="ECO:0000313" key="7">
    <source>
        <dbReference type="Proteomes" id="UP000011713"/>
    </source>
</evidence>
<name>M4B7S3_HYAAE</name>
<dbReference type="InterPro" id="IPR031825">
    <property type="entry name" value="RXLR"/>
</dbReference>
<evidence type="ECO:0000256" key="1">
    <source>
        <dbReference type="ARBA" id="ARBA00004613"/>
    </source>
</evidence>
<dbReference type="Proteomes" id="UP000011713">
    <property type="component" value="Unassembled WGS sequence"/>
</dbReference>
<evidence type="ECO:0000256" key="4">
    <source>
        <dbReference type="RuleBase" id="RU367124"/>
    </source>
</evidence>
<organism evidence="6 7">
    <name type="scientific">Hyaloperonospora arabidopsidis (strain Emoy2)</name>
    <name type="common">Downy mildew agent</name>
    <name type="synonym">Peronospora arabidopsidis</name>
    <dbReference type="NCBI Taxonomy" id="559515"/>
    <lineage>
        <taxon>Eukaryota</taxon>
        <taxon>Sar</taxon>
        <taxon>Stramenopiles</taxon>
        <taxon>Oomycota</taxon>
        <taxon>Peronosporomycetes</taxon>
        <taxon>Peronosporales</taxon>
        <taxon>Peronosporaceae</taxon>
        <taxon>Hyaloperonospora</taxon>
    </lineage>
</organism>
<dbReference type="EMBL" id="JH597876">
    <property type="status" value="NOT_ANNOTATED_CDS"/>
    <property type="molecule type" value="Genomic_DNA"/>
</dbReference>
<dbReference type="EMBL" id="AB922352">
    <property type="protein sequence ID" value="BAP68928.1"/>
    <property type="molecule type" value="mRNA"/>
</dbReference>
<evidence type="ECO:0000256" key="3">
    <source>
        <dbReference type="ARBA" id="ARBA00022525"/>
    </source>
</evidence>